<dbReference type="InParanoid" id="A0A212EYV5"/>
<evidence type="ECO:0000256" key="7">
    <source>
        <dbReference type="PIRNR" id="PIRNR015965"/>
    </source>
</evidence>
<keyword evidence="4" id="KW-0677">Repeat</keyword>
<gene>
    <name evidence="11" type="ORF">KGM_207763</name>
</gene>
<dbReference type="Pfam" id="PF17781">
    <property type="entry name" value="RPN1_RPN2_N"/>
    <property type="match status" value="1"/>
</dbReference>
<dbReference type="Pfam" id="PF18051">
    <property type="entry name" value="RPN1_C"/>
    <property type="match status" value="1"/>
</dbReference>
<dbReference type="SUPFAM" id="SSF48371">
    <property type="entry name" value="ARM repeat"/>
    <property type="match status" value="1"/>
</dbReference>
<dbReference type="InterPro" id="IPR002015">
    <property type="entry name" value="Proteasome/cyclosome_rpt"/>
</dbReference>
<feature type="compositionally biased region" description="Basic and acidic residues" evidence="8">
    <location>
        <begin position="752"/>
        <end position="764"/>
    </location>
</feature>
<dbReference type="Pfam" id="PF01851">
    <property type="entry name" value="PC_rep"/>
    <property type="match status" value="2"/>
</dbReference>
<feature type="region of interest" description="Disordered" evidence="8">
    <location>
        <begin position="741"/>
        <end position="804"/>
    </location>
</feature>
<evidence type="ECO:0000256" key="2">
    <source>
        <dbReference type="ARBA" id="ARBA00005460"/>
    </source>
</evidence>
<evidence type="ECO:0000313" key="11">
    <source>
        <dbReference type="EMBL" id="OWR46641.1"/>
    </source>
</evidence>
<dbReference type="eggNOG" id="KOG2005">
    <property type="taxonomic scope" value="Eukaryota"/>
</dbReference>
<reference evidence="11 12" key="1">
    <citation type="journal article" date="2011" name="Cell">
        <title>The monarch butterfly genome yields insights into long-distance migration.</title>
        <authorList>
            <person name="Zhan S."/>
            <person name="Merlin C."/>
            <person name="Boore J.L."/>
            <person name="Reppert S.M."/>
        </authorList>
    </citation>
    <scope>NUCLEOTIDE SEQUENCE [LARGE SCALE GENOMIC DNA]</scope>
    <source>
        <strain evidence="11">F-2</strain>
    </source>
</reference>
<dbReference type="FunCoup" id="A0A212EYV5">
    <property type="interactions" value="2168"/>
</dbReference>
<feature type="region of interest" description="Disordered" evidence="8">
    <location>
        <begin position="1"/>
        <end position="28"/>
    </location>
</feature>
<protein>
    <recommendedName>
        <fullName evidence="3 7">26S proteasome non-ATPase regulatory subunit 2</fullName>
    </recommendedName>
</protein>
<accession>A0A212EYV5</accession>
<dbReference type="GO" id="GO:0042176">
    <property type="term" value="P:regulation of protein catabolic process"/>
    <property type="evidence" value="ECO:0007669"/>
    <property type="project" value="InterPro"/>
</dbReference>
<evidence type="ECO:0000313" key="12">
    <source>
        <dbReference type="Proteomes" id="UP000007151"/>
    </source>
</evidence>
<dbReference type="GO" id="GO:0005634">
    <property type="term" value="C:nucleus"/>
    <property type="evidence" value="ECO:0007669"/>
    <property type="project" value="TreeGrafter"/>
</dbReference>
<evidence type="ECO:0000259" key="10">
    <source>
        <dbReference type="Pfam" id="PF18051"/>
    </source>
</evidence>
<dbReference type="KEGG" id="dpl:KGM_207763"/>
<feature type="compositionally biased region" description="Basic and acidic residues" evidence="8">
    <location>
        <begin position="613"/>
        <end position="625"/>
    </location>
</feature>
<organism evidence="11 12">
    <name type="scientific">Danaus plexippus plexippus</name>
    <dbReference type="NCBI Taxonomy" id="278856"/>
    <lineage>
        <taxon>Eukaryota</taxon>
        <taxon>Metazoa</taxon>
        <taxon>Ecdysozoa</taxon>
        <taxon>Arthropoda</taxon>
        <taxon>Hexapoda</taxon>
        <taxon>Insecta</taxon>
        <taxon>Pterygota</taxon>
        <taxon>Neoptera</taxon>
        <taxon>Endopterygota</taxon>
        <taxon>Lepidoptera</taxon>
        <taxon>Glossata</taxon>
        <taxon>Ditrysia</taxon>
        <taxon>Papilionoidea</taxon>
        <taxon>Nymphalidae</taxon>
        <taxon>Danainae</taxon>
        <taxon>Danaini</taxon>
        <taxon>Danaina</taxon>
        <taxon>Danaus</taxon>
        <taxon>Danaus</taxon>
    </lineage>
</organism>
<feature type="domain" description="RPN1 N-terminal" evidence="9">
    <location>
        <begin position="36"/>
        <end position="329"/>
    </location>
</feature>
<dbReference type="InterPro" id="IPR016024">
    <property type="entry name" value="ARM-type_fold"/>
</dbReference>
<keyword evidence="12" id="KW-1185">Reference proteome</keyword>
<comment type="subunit">
    <text evidence="6">Component of the 19S proteasome regulatory particle complex. The 26S proteasome consists of a 20S core particle (CP) and two 19S regulatory subunits (RP). The regulatory particle is made of a lid composed of 9 subunits, a base containing 6 ATPases and few additional components including PSMD2. Interacts with RPGRIP1L. Interacts with CRY1 in a KDM8-dependent manner. Interacts (via C-terminus) with phosphatase UBLCP1 (via ubiquitin-like domain); the interaction recruits UBLCP1 to the 19S regulatory particle where it dephosphorylates 19S subunit PSMC2/RPT1 which impairs PSMC2 ATPase activity and disrupts 26S proteasome assembly.</text>
</comment>
<dbReference type="InterPro" id="IPR040892">
    <property type="entry name" value="RPN1_N"/>
</dbReference>
<name>A0A212EYV5_DANPL</name>
<proteinExistence type="inferred from homology"/>
<dbReference type="PANTHER" id="PTHR10943:SF1">
    <property type="entry name" value="26S PROTEASOME NON-ATPASE REGULATORY SUBUNIT 2"/>
    <property type="match status" value="1"/>
</dbReference>
<dbReference type="Gene3D" id="1.25.10.10">
    <property type="entry name" value="Leucine-rich Repeat Variant"/>
    <property type="match status" value="2"/>
</dbReference>
<dbReference type="GO" id="GO:0008540">
    <property type="term" value="C:proteasome regulatory particle, base subcomplex"/>
    <property type="evidence" value="ECO:0007669"/>
    <property type="project" value="UniProtKB-UniRule"/>
</dbReference>
<comment type="function">
    <text evidence="1">Binds to the intracellular domain of tumor necrosis factor type 1 receptor. The binding domain of TRAP1 and TRAP2 resides outside the death domain of TNFR1.</text>
</comment>
<dbReference type="AlphaFoldDB" id="A0A212EYV5"/>
<feature type="compositionally biased region" description="Basic and acidic residues" evidence="8">
    <location>
        <begin position="776"/>
        <end position="803"/>
    </location>
</feature>
<evidence type="ECO:0000259" key="9">
    <source>
        <dbReference type="Pfam" id="PF17781"/>
    </source>
</evidence>
<evidence type="ECO:0000256" key="8">
    <source>
        <dbReference type="SAM" id="MobiDB-lite"/>
    </source>
</evidence>
<evidence type="ECO:0000256" key="3">
    <source>
        <dbReference type="ARBA" id="ARBA00014928"/>
    </source>
</evidence>
<dbReference type="STRING" id="278856.A0A212EYV5"/>
<dbReference type="PIRSF" id="PIRSF015965">
    <property type="entry name" value="26S_Psome_Rpn1"/>
    <property type="match status" value="1"/>
</dbReference>
<keyword evidence="5 7" id="KW-0647">Proteasome</keyword>
<dbReference type="InterPro" id="IPR016643">
    <property type="entry name" value="26S_Psome_Rpn1"/>
</dbReference>
<sequence>MTVKNKTEEPKKEKVEPTPAPNDDLSEEDKRLQEELNMLVEKLVGNDVDLYLPALQMLSNLIRTSTTSMTSVPKPLKFLREHYPALKQVYEKIQDEKTKKYCADVVSVLAMGVSGAPDAAEKRECLKYCMLGTLSNVGEWGHEYVRQLEGEIAEEWNLDNMNSLMPLVCDVVAFDMKHSAEIQACDLLMEIDQLDILSQHMDQSNYPRVCLYLIGCASYVVEPESTQILQGVLDTYLRFGEYPRALLVAMQLHNKSKCEEVFNACNDPLIKKQLCYMLARQYVPLELEDEDLRTILLNAHINDHFLSLARELDIMEPKTPEEVYKTWLESAGSALRPSLLAEHPVDSARQNLSATFVNAFVNAGFGRDKLVTTEDGNKWMYKNKDHGMLSAAASLGMIHLWDVDGGLTPIDKYLYTSEEHIKAGALLALGLVNCGVRNECDPALALLSDYVLHSSANLRIGSILGLGIAYAGTQREDVLSHLLPALADTSAPPEICALAAVACGLIAVGSCNGDVTCAIIQRLIDDNKDLHSSTYARFLHLGLGLCFLGCKERTEATMAALEVLPEPQQSLCQTTLSMCAYAGTGDVLVVQQMLHICSKHYDTDNEQSSTEDTAFKKQEKKESKEGGSGSGSSSSGSKDDKNKTRVWFDTIITVTCAIIQRLIDDNKDLHSSTYARFLHLGLGLCFLGCKERTEATMAALEVLPEPQQSLCQTTLSMCAYAGTGDVLVVQQMLHICSKHYDTDNEQSSTEDTAFKKQEKKESKEGGSGSGSSSSGSKDDKNKSKSKESKSKDKEKEKEKEANKELSSVQAVATLGVAVIALAEETGAEMCTRIFGQLGRYGEPAVRRAVPLAIALCSVSNPQLSVIDVLNKYSHDADNDVAYNAIFAMGLVGAGTNNARLATMLRALALYHGKSPVHLFMVRLAQGLCHAGKGTVTLCPAHSDRRLLNQPALAGLLVVLTAFLDCKNIILGKSHYLLYVLATAMQPRWLVTLDENLQPLNVSVRVGQAVDVIGKAGTPKTIAGSHTHTTPVLLSFGERAELATDEYIPLSPVMEGFVILKKNEDSVMASVQ</sequence>
<feature type="compositionally biased region" description="Basic and acidic residues" evidence="8">
    <location>
        <begin position="1"/>
        <end position="16"/>
    </location>
</feature>
<evidence type="ECO:0000256" key="5">
    <source>
        <dbReference type="ARBA" id="ARBA00022942"/>
    </source>
</evidence>
<comment type="caution">
    <text evidence="11">The sequence shown here is derived from an EMBL/GenBank/DDBJ whole genome shotgun (WGS) entry which is preliminary data.</text>
</comment>
<feature type="domain" description="26S proteasome non-ATPase regulatory subunit RPN1 C-terminal" evidence="10">
    <location>
        <begin position="1012"/>
        <end position="1064"/>
    </location>
</feature>
<dbReference type="EMBL" id="AGBW02011442">
    <property type="protein sequence ID" value="OWR46641.1"/>
    <property type="molecule type" value="Genomic_DNA"/>
</dbReference>
<dbReference type="PANTHER" id="PTHR10943">
    <property type="entry name" value="26S PROTEASOME NON-ATPASE REGULATORY SUBUNIT"/>
    <property type="match status" value="1"/>
</dbReference>
<dbReference type="InterPro" id="IPR041433">
    <property type="entry name" value="RPN1_C"/>
</dbReference>
<dbReference type="InterPro" id="IPR011989">
    <property type="entry name" value="ARM-like"/>
</dbReference>
<comment type="function">
    <text evidence="7">Component of the 26S proteasome, a multiprotein complex involved in the ATP-dependent degradation of ubiquitinated proteins. This complex plays a key role in the maintenance of protein homeostasis by removing misfolded or damaged proteins, which could impair cellular functions, and by removing proteins whose functions are no longer required. Therefore, the proteasome participates in numerous cellular processes, including cell cycle progression, apoptosis, or DNA damage repair.</text>
</comment>
<dbReference type="Proteomes" id="UP000007151">
    <property type="component" value="Unassembled WGS sequence"/>
</dbReference>
<dbReference type="GO" id="GO:0030234">
    <property type="term" value="F:enzyme regulator activity"/>
    <property type="evidence" value="ECO:0007669"/>
    <property type="project" value="UniProtKB-UniRule"/>
</dbReference>
<dbReference type="GO" id="GO:0034515">
    <property type="term" value="C:proteasome storage granule"/>
    <property type="evidence" value="ECO:0007669"/>
    <property type="project" value="TreeGrafter"/>
</dbReference>
<evidence type="ECO:0000256" key="6">
    <source>
        <dbReference type="ARBA" id="ARBA00046857"/>
    </source>
</evidence>
<evidence type="ECO:0000256" key="4">
    <source>
        <dbReference type="ARBA" id="ARBA00022737"/>
    </source>
</evidence>
<dbReference type="GO" id="GO:0043161">
    <property type="term" value="P:proteasome-mediated ubiquitin-dependent protein catabolic process"/>
    <property type="evidence" value="ECO:0007669"/>
    <property type="project" value="TreeGrafter"/>
</dbReference>
<comment type="similarity">
    <text evidence="2 7">Belongs to the proteasome subunit S2 family.</text>
</comment>
<evidence type="ECO:0000256" key="1">
    <source>
        <dbReference type="ARBA" id="ARBA00004031"/>
    </source>
</evidence>
<feature type="region of interest" description="Disordered" evidence="8">
    <location>
        <begin position="603"/>
        <end position="641"/>
    </location>
</feature>